<sequence>MKAGRRVKDQEKRSLYNGIKSIGAMAFIVLLVIGTWWYSTAQSDQSSVPDPQVGMTCDMGVSAAKSGRSLSVTNAQPALPAGQSVPSADVSSDAVHSSPPSDPAPDGLVWIPGGEFSMGAADLSEDEMNDVGMHATRDSRPIHRVYVDGFWMDKTEVTNAQFKRFVDATGYITVAERTPRAEDFPGAPPENLVAGSVVFSPPDHAVPLDTHFRWWSYIKGANWRHPLGPTSDLNGREEYPVVHIAYEDAEAYAKWAGKRLPTEAEWEFAARGGLSGKVYPWGDEFRKDGQWMANSHQGHFPNQDTGDDQYMGIGPVAKFPPNGYGLYDVAGNVWEWTSDWYRPDYYARLAIAGGVAHNPQGPDSPFDPTEPGEKKRVHRGGSFLCTEQYCSRYMVGTRGKGEINTGTNHLGFRCVMSPK</sequence>
<feature type="region of interest" description="Disordered" evidence="1">
    <location>
        <begin position="77"/>
        <end position="109"/>
    </location>
</feature>
<protein>
    <submittedName>
        <fullName evidence="4">Formylglycine-generating enzyme family protein</fullName>
    </submittedName>
</protein>
<evidence type="ECO:0000313" key="5">
    <source>
        <dbReference type="Proteomes" id="UP001302719"/>
    </source>
</evidence>
<keyword evidence="2" id="KW-0472">Membrane</keyword>
<keyword evidence="2" id="KW-1133">Transmembrane helix</keyword>
<dbReference type="Proteomes" id="UP001302719">
    <property type="component" value="Chromosome"/>
</dbReference>
<dbReference type="GO" id="GO:0120147">
    <property type="term" value="F:formylglycine-generating oxidase activity"/>
    <property type="evidence" value="ECO:0007669"/>
    <property type="project" value="TreeGrafter"/>
</dbReference>
<dbReference type="InterPro" id="IPR005532">
    <property type="entry name" value="SUMF_dom"/>
</dbReference>
<keyword evidence="2" id="KW-0812">Transmembrane</keyword>
<accession>A0AA96G8V1</accession>
<organism evidence="4 5">
    <name type="scientific">Candidatus Nitrospira allomarina</name>
    <dbReference type="NCBI Taxonomy" id="3020900"/>
    <lineage>
        <taxon>Bacteria</taxon>
        <taxon>Pseudomonadati</taxon>
        <taxon>Nitrospirota</taxon>
        <taxon>Nitrospiria</taxon>
        <taxon>Nitrospirales</taxon>
        <taxon>Nitrospiraceae</taxon>
        <taxon>Nitrospira</taxon>
    </lineage>
</organism>
<dbReference type="AlphaFoldDB" id="A0AA96G8V1"/>
<feature type="compositionally biased region" description="Low complexity" evidence="1">
    <location>
        <begin position="84"/>
        <end position="99"/>
    </location>
</feature>
<proteinExistence type="predicted"/>
<dbReference type="PANTHER" id="PTHR23150">
    <property type="entry name" value="SULFATASE MODIFYING FACTOR 1, 2"/>
    <property type="match status" value="1"/>
</dbReference>
<evidence type="ECO:0000259" key="3">
    <source>
        <dbReference type="Pfam" id="PF03781"/>
    </source>
</evidence>
<dbReference type="PANTHER" id="PTHR23150:SF19">
    <property type="entry name" value="FORMYLGLYCINE-GENERATING ENZYME"/>
    <property type="match status" value="1"/>
</dbReference>
<feature type="region of interest" description="Disordered" evidence="1">
    <location>
        <begin position="358"/>
        <end position="378"/>
    </location>
</feature>
<evidence type="ECO:0000256" key="1">
    <source>
        <dbReference type="SAM" id="MobiDB-lite"/>
    </source>
</evidence>
<reference evidence="4 5" key="1">
    <citation type="submission" date="2023-01" db="EMBL/GenBank/DDBJ databases">
        <title>Cultivation and genomic characterization of new, ubiquitous marine nitrite-oxidizing bacteria from the Nitrospirales.</title>
        <authorList>
            <person name="Mueller A.J."/>
            <person name="Daebeler A."/>
            <person name="Herbold C.W."/>
            <person name="Kirkegaard R.H."/>
            <person name="Daims H."/>
        </authorList>
    </citation>
    <scope>NUCLEOTIDE SEQUENCE [LARGE SCALE GENOMIC DNA]</scope>
    <source>
        <strain evidence="4 5">VA</strain>
    </source>
</reference>
<dbReference type="Pfam" id="PF03781">
    <property type="entry name" value="FGE-sulfatase"/>
    <property type="match status" value="1"/>
</dbReference>
<gene>
    <name evidence="4" type="ORF">PP769_16415</name>
</gene>
<evidence type="ECO:0000313" key="4">
    <source>
        <dbReference type="EMBL" id="WNM57534.1"/>
    </source>
</evidence>
<dbReference type="Gene3D" id="3.90.1580.10">
    <property type="entry name" value="paralog of FGE (formylglycine-generating enzyme)"/>
    <property type="match status" value="1"/>
</dbReference>
<dbReference type="InterPro" id="IPR016187">
    <property type="entry name" value="CTDL_fold"/>
</dbReference>
<name>A0AA96G8V1_9BACT</name>
<dbReference type="SUPFAM" id="SSF56436">
    <property type="entry name" value="C-type lectin-like"/>
    <property type="match status" value="1"/>
</dbReference>
<dbReference type="EMBL" id="CP116967">
    <property type="protein sequence ID" value="WNM57534.1"/>
    <property type="molecule type" value="Genomic_DNA"/>
</dbReference>
<evidence type="ECO:0000256" key="2">
    <source>
        <dbReference type="SAM" id="Phobius"/>
    </source>
</evidence>
<dbReference type="KEGG" id="nall:PP769_16415"/>
<dbReference type="InterPro" id="IPR051043">
    <property type="entry name" value="Sulfatase_Mod_Factor_Kinase"/>
</dbReference>
<feature type="domain" description="Sulfatase-modifying factor enzyme-like" evidence="3">
    <location>
        <begin position="106"/>
        <end position="415"/>
    </location>
</feature>
<feature type="transmembrane region" description="Helical" evidence="2">
    <location>
        <begin position="21"/>
        <end position="39"/>
    </location>
</feature>
<dbReference type="RefSeq" id="WP_312642112.1">
    <property type="nucleotide sequence ID" value="NZ_CP116967.1"/>
</dbReference>
<dbReference type="InterPro" id="IPR042095">
    <property type="entry name" value="SUMF_sf"/>
</dbReference>
<keyword evidence="5" id="KW-1185">Reference proteome</keyword>